<dbReference type="AlphaFoldDB" id="A0A8B6X5Y8"/>
<dbReference type="OrthoDB" id="8769854at2"/>
<name>A0A8B6X5Y8_9BURK</name>
<evidence type="ECO:0000313" key="2">
    <source>
        <dbReference type="Proteomes" id="UP000675920"/>
    </source>
</evidence>
<evidence type="ECO:0000256" key="1">
    <source>
        <dbReference type="SAM" id="Phobius"/>
    </source>
</evidence>
<feature type="transmembrane region" description="Helical" evidence="1">
    <location>
        <begin position="58"/>
        <end position="80"/>
    </location>
</feature>
<organism evidence="2 3">
    <name type="scientific">Derxia gummosa DSM 723</name>
    <dbReference type="NCBI Taxonomy" id="1121388"/>
    <lineage>
        <taxon>Bacteria</taxon>
        <taxon>Pseudomonadati</taxon>
        <taxon>Pseudomonadota</taxon>
        <taxon>Betaproteobacteria</taxon>
        <taxon>Burkholderiales</taxon>
        <taxon>Alcaligenaceae</taxon>
        <taxon>Derxia</taxon>
    </lineage>
</organism>
<sequence>MTTLKSASSAAASGLPRFWEQLPTCFLAPLRPAHLMLYLLLAGGALVLGLMYSLNAWVYLTVAACGYAFLTVRLLGGSVFKVMDAGSRGLFDPDLTSLEPDDDVIRGLPWKMFGVTMVTGFVAGLIGTVAPWMAVVVQFLLMLAWPAQLVLLVRDQSVLSAASPSRWLDVVQAMGKSYFALALFQWLMSAGTGVMAALLLPRSSPMLILPVLVVVIGYFGHATGYLMGYAMFQYHEQLGIDADARAEIGKPKEDGPAERIGALVAAGELAAAIDLAYEDQRTNPDSPAAHERFHRVLLLGDERDRALAHGRRYLGLLMTRGMTTEAFKLLTELRALDAEFRPDDAAHELPLAQAALRRQEPELALALLRGFDKRNRGHAQVPDVYLFTARLLATQYRDERTAVAILRTLLARHAGSAAAVEAKILLDSLAPAGG</sequence>
<keyword evidence="2" id="KW-1185">Reference proteome</keyword>
<reference evidence="3" key="1">
    <citation type="journal article" date="1999" name="Bioessays">
        <title>The tetratricopeptide repeat: a structural motif mediating protein-protein interactions.</title>
        <authorList>
            <person name="Blatch G.L."/>
            <person name="Lassle M."/>
        </authorList>
    </citation>
    <scope>NUCLEOTIDE SEQUENCE</scope>
</reference>
<feature type="transmembrane region" description="Helical" evidence="1">
    <location>
        <begin position="121"/>
        <end position="145"/>
    </location>
</feature>
<feature type="transmembrane region" description="Helical" evidence="1">
    <location>
        <begin position="207"/>
        <end position="232"/>
    </location>
</feature>
<dbReference type="RefSeq" id="WP_028312541.1">
    <property type="nucleotide sequence ID" value="NZ_KI519499.1"/>
</dbReference>
<keyword evidence="1" id="KW-0812">Transmembrane</keyword>
<accession>A0A8B6X5Y8</accession>
<evidence type="ECO:0000313" key="3">
    <source>
        <dbReference type="RefSeq" id="WP_028312541.1"/>
    </source>
</evidence>
<reference evidence="3" key="3">
    <citation type="submission" date="2025-08" db="UniProtKB">
        <authorList>
            <consortium name="RefSeq"/>
        </authorList>
    </citation>
    <scope>IDENTIFICATION</scope>
</reference>
<keyword evidence="1" id="KW-0472">Membrane</keyword>
<reference evidence="3" key="2">
    <citation type="journal article" date="2019" name="Curr. Opin. Struct. Biol.">
        <title>The tetratricopeptide-repeat motif is a versatile platform that enables diverse modes of molecular recognition.</title>
        <authorList>
            <person name="Perez-Riba A."/>
            <person name="Itzhaki L.S."/>
        </authorList>
    </citation>
    <scope>NUCLEOTIDE SEQUENCE</scope>
</reference>
<feature type="transmembrane region" description="Helical" evidence="1">
    <location>
        <begin position="35"/>
        <end position="52"/>
    </location>
</feature>
<protein>
    <submittedName>
        <fullName evidence="3">Tetratricopeptide repeat protein</fullName>
    </submittedName>
</protein>
<feature type="transmembrane region" description="Helical" evidence="1">
    <location>
        <begin position="178"/>
        <end position="200"/>
    </location>
</feature>
<dbReference type="Proteomes" id="UP000675920">
    <property type="component" value="Unplaced"/>
</dbReference>
<keyword evidence="1" id="KW-1133">Transmembrane helix</keyword>
<proteinExistence type="predicted"/>